<dbReference type="OMA" id="EGSHANL"/>
<organism evidence="2 3">
    <name type="scientific">Agaricus bisporus var. burnettii (strain JB137-S8 / ATCC MYA-4627 / FGSC 10392)</name>
    <name type="common">White button mushroom</name>
    <dbReference type="NCBI Taxonomy" id="597362"/>
    <lineage>
        <taxon>Eukaryota</taxon>
        <taxon>Fungi</taxon>
        <taxon>Dikarya</taxon>
        <taxon>Basidiomycota</taxon>
        <taxon>Agaricomycotina</taxon>
        <taxon>Agaricomycetes</taxon>
        <taxon>Agaricomycetidae</taxon>
        <taxon>Agaricales</taxon>
        <taxon>Agaricineae</taxon>
        <taxon>Agaricaceae</taxon>
        <taxon>Agaricus</taxon>
    </lineage>
</organism>
<dbReference type="RefSeq" id="XP_007329473.1">
    <property type="nucleotide sequence ID" value="XM_007329411.1"/>
</dbReference>
<dbReference type="GeneID" id="18822284"/>
<dbReference type="OrthoDB" id="3057826at2759"/>
<proteinExistence type="predicted"/>
<evidence type="ECO:0000313" key="2">
    <source>
        <dbReference type="EMBL" id="EKM80286.1"/>
    </source>
</evidence>
<feature type="compositionally biased region" description="Basic residues" evidence="1">
    <location>
        <begin position="108"/>
        <end position="120"/>
    </location>
</feature>
<feature type="region of interest" description="Disordered" evidence="1">
    <location>
        <begin position="1"/>
        <end position="135"/>
    </location>
</feature>
<feature type="compositionally biased region" description="Basic and acidic residues" evidence="1">
    <location>
        <begin position="45"/>
        <end position="77"/>
    </location>
</feature>
<evidence type="ECO:0000313" key="3">
    <source>
        <dbReference type="Proteomes" id="UP000008493"/>
    </source>
</evidence>
<dbReference type="AlphaFoldDB" id="K5WXQ7"/>
<keyword evidence="3" id="KW-1185">Reference proteome</keyword>
<reference evidence="3" key="1">
    <citation type="journal article" date="2012" name="Proc. Natl. Acad. Sci. U.S.A.">
        <title>Genome sequence of the button mushroom Agaricus bisporus reveals mechanisms governing adaptation to a humic-rich ecological niche.</title>
        <authorList>
            <person name="Morin E."/>
            <person name="Kohler A."/>
            <person name="Baker A.R."/>
            <person name="Foulongne-Oriol M."/>
            <person name="Lombard V."/>
            <person name="Nagy L.G."/>
            <person name="Ohm R.A."/>
            <person name="Patyshakuliyeva A."/>
            <person name="Brun A."/>
            <person name="Aerts A.L."/>
            <person name="Bailey A.M."/>
            <person name="Billette C."/>
            <person name="Coutinho P.M."/>
            <person name="Deakin G."/>
            <person name="Doddapaneni H."/>
            <person name="Floudas D."/>
            <person name="Grimwood J."/>
            <person name="Hilden K."/>
            <person name="Kuees U."/>
            <person name="LaButti K.M."/>
            <person name="Lapidus A."/>
            <person name="Lindquist E.A."/>
            <person name="Lucas S.M."/>
            <person name="Murat C."/>
            <person name="Riley R.W."/>
            <person name="Salamov A.A."/>
            <person name="Schmutz J."/>
            <person name="Subramanian V."/>
            <person name="Woesten H.A.B."/>
            <person name="Xu J."/>
            <person name="Eastwood D.C."/>
            <person name="Foster G.D."/>
            <person name="Sonnenberg A.S."/>
            <person name="Cullen D."/>
            <person name="de Vries R.P."/>
            <person name="Lundell T."/>
            <person name="Hibbett D.S."/>
            <person name="Henrissat B."/>
            <person name="Burton K.S."/>
            <person name="Kerrigan R.W."/>
            <person name="Challen M.P."/>
            <person name="Grigoriev I.V."/>
            <person name="Martin F."/>
        </authorList>
    </citation>
    <scope>NUCLEOTIDE SEQUENCE [LARGE SCALE GENOMIC DNA]</scope>
    <source>
        <strain evidence="3">JB137-S8 / ATCC MYA-4627 / FGSC 10392</strain>
    </source>
</reference>
<feature type="compositionally biased region" description="Basic and acidic residues" evidence="1">
    <location>
        <begin position="126"/>
        <end position="135"/>
    </location>
</feature>
<name>K5WXQ7_AGABU</name>
<dbReference type="HOGENOM" id="CLU_118685_0_0_1"/>
<feature type="compositionally biased region" description="Basic and acidic residues" evidence="1">
    <location>
        <begin position="94"/>
        <end position="104"/>
    </location>
</feature>
<feature type="compositionally biased region" description="Pro residues" evidence="1">
    <location>
        <begin position="19"/>
        <end position="28"/>
    </location>
</feature>
<protein>
    <submittedName>
        <fullName evidence="2">Uncharacterized protein</fullName>
    </submittedName>
</protein>
<dbReference type="KEGG" id="abp:AGABI1DRAFT106508"/>
<dbReference type="InParanoid" id="K5WXQ7"/>
<dbReference type="Proteomes" id="UP000008493">
    <property type="component" value="Unassembled WGS sequence"/>
</dbReference>
<sequence length="186" mass="20614">MAHKKKLKRNISGLRNQPKQPPSLPSPLPTQTHGSNLDAELDVVSSRKRESDSMKTEVHAASDGGHIDTGLEERGDVDLGVEGSHANLMTSVGDHGDNPRDEVWVPRPSKRKAIKGKRGRPSSYKKGPDVGSKSERTIYRYRKLLSGQTNLGSFGFQAKPKTRKNMERANCVKIETDDSEYLPNQK</sequence>
<gene>
    <name evidence="2" type="ORF">AGABI1DRAFT_106508</name>
</gene>
<evidence type="ECO:0000256" key="1">
    <source>
        <dbReference type="SAM" id="MobiDB-lite"/>
    </source>
</evidence>
<accession>K5WXQ7</accession>
<dbReference type="EMBL" id="JH971389">
    <property type="protein sequence ID" value="EKM80286.1"/>
    <property type="molecule type" value="Genomic_DNA"/>
</dbReference>